<proteinExistence type="predicted"/>
<reference evidence="1 2" key="1">
    <citation type="submission" date="2023-09" db="EMBL/GenBank/DDBJ databases">
        <authorList>
            <person name="Wang M."/>
        </authorList>
    </citation>
    <scope>NUCLEOTIDE SEQUENCE [LARGE SCALE GENOMIC DNA]</scope>
    <source>
        <strain evidence="1">GT-2023</strain>
        <tissue evidence="1">Liver</tissue>
    </source>
</reference>
<gene>
    <name evidence="1" type="ORF">QQF64_018406</name>
</gene>
<keyword evidence="2" id="KW-1185">Reference proteome</keyword>
<accession>A0ABR3LCG6</accession>
<organism evidence="1 2">
    <name type="scientific">Cirrhinus molitorella</name>
    <name type="common">mud carp</name>
    <dbReference type="NCBI Taxonomy" id="172907"/>
    <lineage>
        <taxon>Eukaryota</taxon>
        <taxon>Metazoa</taxon>
        <taxon>Chordata</taxon>
        <taxon>Craniata</taxon>
        <taxon>Vertebrata</taxon>
        <taxon>Euteleostomi</taxon>
        <taxon>Actinopterygii</taxon>
        <taxon>Neopterygii</taxon>
        <taxon>Teleostei</taxon>
        <taxon>Ostariophysi</taxon>
        <taxon>Cypriniformes</taxon>
        <taxon>Cyprinidae</taxon>
        <taxon>Labeoninae</taxon>
        <taxon>Labeonini</taxon>
        <taxon>Cirrhinus</taxon>
    </lineage>
</organism>
<sequence length="98" mass="11272">MPTTCTAVERIILEQLGELHIKVDHLTAIVQSLCQNRFQDQQAQSNHYDHLLFISTLHELNSFDEKLCRDGNLKKYVIAEFATQLKWCARGQKTGIKS</sequence>
<evidence type="ECO:0000313" key="2">
    <source>
        <dbReference type="Proteomes" id="UP001558613"/>
    </source>
</evidence>
<name>A0ABR3LCG6_9TELE</name>
<comment type="caution">
    <text evidence="1">The sequence shown here is derived from an EMBL/GenBank/DDBJ whole genome shotgun (WGS) entry which is preliminary data.</text>
</comment>
<dbReference type="EMBL" id="JAYMGO010000022">
    <property type="protein sequence ID" value="KAL1250610.1"/>
    <property type="molecule type" value="Genomic_DNA"/>
</dbReference>
<evidence type="ECO:0000313" key="1">
    <source>
        <dbReference type="EMBL" id="KAL1250610.1"/>
    </source>
</evidence>
<dbReference type="Proteomes" id="UP001558613">
    <property type="component" value="Unassembled WGS sequence"/>
</dbReference>
<protein>
    <submittedName>
        <fullName evidence="1">Uncharacterized protein</fullName>
    </submittedName>
</protein>